<gene>
    <name evidence="2" type="ORF">MMKA1_12360</name>
</gene>
<reference evidence="2 3" key="1">
    <citation type="submission" date="2009-06" db="EMBL/GenBank/DDBJ databases">
        <title>Molecular Evidence for Microbiologically Influenced Corrosion from genome of Methanogen.</title>
        <authorList>
            <person name="Ito N."/>
            <person name="Tsurumaru H."/>
            <person name="Shimizu A."/>
            <person name="Harada T."/>
            <person name="Hosoyama A."/>
            <person name="Horikawa H."/>
            <person name="Wakai S."/>
            <person name="Sasaki K."/>
            <person name="Nishijima K."/>
            <person name="Ataku H."/>
            <person name="Yamazaki J."/>
            <person name="Mise M."/>
            <person name="Yamazaki S."/>
            <person name="Tanikawa S."/>
            <person name="Harayama S."/>
            <person name="Fujita N."/>
        </authorList>
    </citation>
    <scope>NUCLEOTIDE SEQUENCE [LARGE SCALE GENOMIC DNA]</scope>
    <source>
        <strain evidence="3">KA1 ( NBRC 102054)</strain>
    </source>
</reference>
<dbReference type="AlphaFoldDB" id="A0A2Z5PG48"/>
<dbReference type="InterPro" id="IPR003776">
    <property type="entry name" value="YcaO-like_dom"/>
</dbReference>
<accession>A0A2Z5PG48</accession>
<protein>
    <recommendedName>
        <fullName evidence="1">YcaO domain-containing protein</fullName>
    </recommendedName>
</protein>
<feature type="domain" description="YcaO" evidence="1">
    <location>
        <begin position="1"/>
        <end position="77"/>
    </location>
</feature>
<name>A0A2Z5PG48_METMI</name>
<dbReference type="PROSITE" id="PS51664">
    <property type="entry name" value="YCAO"/>
    <property type="match status" value="1"/>
</dbReference>
<dbReference type="Proteomes" id="UP000264208">
    <property type="component" value="Chromosome"/>
</dbReference>
<evidence type="ECO:0000259" key="1">
    <source>
        <dbReference type="PROSITE" id="PS51664"/>
    </source>
</evidence>
<dbReference type="EMBL" id="AP011526">
    <property type="protein sequence ID" value="BAP61353.1"/>
    <property type="molecule type" value="Genomic_DNA"/>
</dbReference>
<proteinExistence type="predicted"/>
<evidence type="ECO:0000313" key="2">
    <source>
        <dbReference type="EMBL" id="BAP61353.1"/>
    </source>
</evidence>
<dbReference type="KEGG" id="mmak:MMKA1_12360"/>
<organism evidence="2 3">
    <name type="scientific">Methanococcus maripaludis KA1</name>
    <dbReference type="NCBI Taxonomy" id="637914"/>
    <lineage>
        <taxon>Archaea</taxon>
        <taxon>Methanobacteriati</taxon>
        <taxon>Methanobacteriota</taxon>
        <taxon>Methanomada group</taxon>
        <taxon>Methanococci</taxon>
        <taxon>Methanococcales</taxon>
        <taxon>Methanococcaceae</taxon>
        <taxon>Methanococcus</taxon>
    </lineage>
</organism>
<sequence length="77" mass="9110">MPNNAKLNLKKDIETVKEILKQNGFDKIITVKLNKTDIDVSRVIIPKMEMYSVDRDRISLWIKDRIRRNLESNLNLI</sequence>
<evidence type="ECO:0000313" key="3">
    <source>
        <dbReference type="Proteomes" id="UP000264208"/>
    </source>
</evidence>